<dbReference type="InterPro" id="IPR037191">
    <property type="entry name" value="VPS9_dom_sf"/>
</dbReference>
<feature type="non-terminal residue" evidence="3">
    <location>
        <position position="1"/>
    </location>
</feature>
<dbReference type="EMBL" id="NIVC01001948">
    <property type="protein sequence ID" value="PAA62346.1"/>
    <property type="molecule type" value="Genomic_DNA"/>
</dbReference>
<evidence type="ECO:0000313" key="3">
    <source>
        <dbReference type="EMBL" id="PAA62346.1"/>
    </source>
</evidence>
<sequence length="555" mass="59378">QSQTAVTAVLDVLRQDEQGQSERCYFPYLACMQQVLAAAVASAAAAASQAVPVAQLSAQQLDEQRKLMRLMKLCLERSDALLNAAPPGNRTPQQPGKPPPHQAAAQTPAQLAGTASSPLPPAPAYLGPRKSPMQEAMELNRRLYSAHLARTSALPKGDPRRVNLHLALQRRIEENLQLAKPKQAAFEQALQDDLLAKRTDCSRLFQLHTEVFEYNDGPVESDEEKAIDAAELRTLYCRCSEFDYLVLYRDQLYQKSAGQPPARLQYVLSIPDHPLAAFIAAFSDRLANRLSVAPPTPADSVEAPDVELLSLTDSLLLDADRDDSSARVGRVACRLLRRLALAACLLCGGGGSDGGLASHEVAACSALLSGRLLSPRVESCALARLAIVLRPHLSRLAAVMIEVAGDKQADCQVTSQLESVAKLCGVGQRFDSLTTDLAPLSESRDLLRRLCASPGTPLAKCQLLQDTLNSALAAMRSAAGAGEIGADDLVPVLAFVVATSGQPALLCHLKYIEYFLDDSHMLGAEGYSFTSVYTAAMALVSADSSGATGADKTDR</sequence>
<dbReference type="OrthoDB" id="10264848at2759"/>
<reference evidence="3 4" key="1">
    <citation type="submission" date="2017-06" db="EMBL/GenBank/DDBJ databases">
        <title>A platform for efficient transgenesis in Macrostomum lignano, a flatworm model organism for stem cell research.</title>
        <authorList>
            <person name="Berezikov E."/>
        </authorList>
    </citation>
    <scope>NUCLEOTIDE SEQUENCE [LARGE SCALE GENOMIC DNA]</scope>
    <source>
        <strain evidence="3">DV1</strain>
        <tissue evidence="3">Whole organism</tissue>
    </source>
</reference>
<dbReference type="STRING" id="282301.A0A267ELL6"/>
<dbReference type="Proteomes" id="UP000215902">
    <property type="component" value="Unassembled WGS sequence"/>
</dbReference>
<dbReference type="GO" id="GO:0030139">
    <property type="term" value="C:endocytic vesicle"/>
    <property type="evidence" value="ECO:0007669"/>
    <property type="project" value="TreeGrafter"/>
</dbReference>
<dbReference type="GO" id="GO:0031267">
    <property type="term" value="F:small GTPase binding"/>
    <property type="evidence" value="ECO:0007669"/>
    <property type="project" value="TreeGrafter"/>
</dbReference>
<accession>A0A267ELL6</accession>
<evidence type="ECO:0000259" key="2">
    <source>
        <dbReference type="PROSITE" id="PS51205"/>
    </source>
</evidence>
<dbReference type="InterPro" id="IPR045046">
    <property type="entry name" value="Vps9-like"/>
</dbReference>
<dbReference type="PANTHER" id="PTHR23101:SF98">
    <property type="entry name" value="VPS9 DOMAIN-CONTAINING PROTEIN 1"/>
    <property type="match status" value="1"/>
</dbReference>
<feature type="compositionally biased region" description="Low complexity" evidence="1">
    <location>
        <begin position="102"/>
        <end position="117"/>
    </location>
</feature>
<dbReference type="PANTHER" id="PTHR23101">
    <property type="entry name" value="RAB GDP/GTP EXCHANGE FACTOR"/>
    <property type="match status" value="1"/>
</dbReference>
<evidence type="ECO:0000256" key="1">
    <source>
        <dbReference type="SAM" id="MobiDB-lite"/>
    </source>
</evidence>
<dbReference type="SUPFAM" id="SSF109993">
    <property type="entry name" value="VPS9 domain"/>
    <property type="match status" value="1"/>
</dbReference>
<dbReference type="InterPro" id="IPR003123">
    <property type="entry name" value="VPS9"/>
</dbReference>
<organism evidence="3 4">
    <name type="scientific">Macrostomum lignano</name>
    <dbReference type="NCBI Taxonomy" id="282301"/>
    <lineage>
        <taxon>Eukaryota</taxon>
        <taxon>Metazoa</taxon>
        <taxon>Spiralia</taxon>
        <taxon>Lophotrochozoa</taxon>
        <taxon>Platyhelminthes</taxon>
        <taxon>Rhabditophora</taxon>
        <taxon>Macrostomorpha</taxon>
        <taxon>Macrostomida</taxon>
        <taxon>Macrostomidae</taxon>
        <taxon>Macrostomum</taxon>
    </lineage>
</organism>
<comment type="caution">
    <text evidence="3">The sequence shown here is derived from an EMBL/GenBank/DDBJ whole genome shotgun (WGS) entry which is preliminary data.</text>
</comment>
<keyword evidence="4" id="KW-1185">Reference proteome</keyword>
<dbReference type="GO" id="GO:0005085">
    <property type="term" value="F:guanyl-nucleotide exchange factor activity"/>
    <property type="evidence" value="ECO:0007669"/>
    <property type="project" value="InterPro"/>
</dbReference>
<protein>
    <recommendedName>
        <fullName evidence="2">VPS9 domain-containing protein</fullName>
    </recommendedName>
</protein>
<evidence type="ECO:0000313" key="4">
    <source>
        <dbReference type="Proteomes" id="UP000215902"/>
    </source>
</evidence>
<name>A0A267ELL6_9PLAT</name>
<dbReference type="GO" id="GO:0016192">
    <property type="term" value="P:vesicle-mediated transport"/>
    <property type="evidence" value="ECO:0007669"/>
    <property type="project" value="InterPro"/>
</dbReference>
<dbReference type="PROSITE" id="PS51205">
    <property type="entry name" value="VPS9"/>
    <property type="match status" value="1"/>
</dbReference>
<feature type="region of interest" description="Disordered" evidence="1">
    <location>
        <begin position="82"/>
        <end position="129"/>
    </location>
</feature>
<feature type="domain" description="VPS9" evidence="2">
    <location>
        <begin position="407"/>
        <end position="548"/>
    </location>
</feature>
<proteinExistence type="predicted"/>
<dbReference type="Gene3D" id="1.20.1050.80">
    <property type="entry name" value="VPS9 domain"/>
    <property type="match status" value="1"/>
</dbReference>
<gene>
    <name evidence="3" type="ORF">BOX15_Mlig015965g2</name>
</gene>
<dbReference type="GO" id="GO:0005829">
    <property type="term" value="C:cytosol"/>
    <property type="evidence" value="ECO:0007669"/>
    <property type="project" value="TreeGrafter"/>
</dbReference>
<dbReference type="Pfam" id="PF02204">
    <property type="entry name" value="VPS9"/>
    <property type="match status" value="1"/>
</dbReference>
<dbReference type="SMART" id="SM00167">
    <property type="entry name" value="VPS9"/>
    <property type="match status" value="1"/>
</dbReference>
<dbReference type="AlphaFoldDB" id="A0A267ELL6"/>